<feature type="domain" description="SUF system FeS cluster assembly SufBD core" evidence="2">
    <location>
        <begin position="137"/>
        <end position="364"/>
    </location>
</feature>
<sequence>MSAPVAAPHKGHNVAIENDVESHLHPTPSWEVANHPMPTGREEIWRFTPIKTFTPVLSEVALESSQEADVIDVDIKGADGITVTDLATSELKGLAETPQDRLSALAAVDPHAVNRHIVVPAEASLKTPVEVTITGHNDEVSCHHNVVVEIGNHAEATVIVRHRGIAHLGENWTFRISDGAQVMVLFVQEWDDGAVHGAQVSFEIGRDATVRTAQASFGGKAVRISQTASYTGPGGNLTQLGAYFADAGQHIEHRLFVDHNAPSTESHVDFRGCLQGKDAHSVWIGDVLIRPVAEDIDTYESNKNLVLTEGCRADAVPNLEIQTGNIRGAGHSASTGRFDAEQLFYLQSRGIEEVEARRLVVHGFFTDIVRKIGVPEMSEELVARIEAELVASLGSPSPAKES</sequence>
<proteinExistence type="inferred from homology"/>
<organism evidence="3 4">
    <name type="scientific">Cutibacterium modestum</name>
    <dbReference type="NCBI Taxonomy" id="2559073"/>
    <lineage>
        <taxon>Bacteria</taxon>
        <taxon>Bacillati</taxon>
        <taxon>Actinomycetota</taxon>
        <taxon>Actinomycetes</taxon>
        <taxon>Propionibacteriales</taxon>
        <taxon>Propionibacteriaceae</taxon>
        <taxon>Cutibacterium</taxon>
    </lineage>
</organism>
<dbReference type="Pfam" id="PF01458">
    <property type="entry name" value="SUFBD_core"/>
    <property type="match status" value="1"/>
</dbReference>
<dbReference type="Proteomes" id="UP000825072">
    <property type="component" value="Chromosome 1"/>
</dbReference>
<evidence type="ECO:0000313" key="4">
    <source>
        <dbReference type="Proteomes" id="UP000825072"/>
    </source>
</evidence>
<evidence type="ECO:0000313" key="3">
    <source>
        <dbReference type="EMBL" id="BCY24703.1"/>
    </source>
</evidence>
<dbReference type="InterPro" id="IPR011542">
    <property type="entry name" value="SUF_FeS_clus_asmbl_SufD"/>
</dbReference>
<dbReference type="PANTHER" id="PTHR43575">
    <property type="entry name" value="PROTEIN ABCI7, CHLOROPLASTIC"/>
    <property type="match status" value="1"/>
</dbReference>
<comment type="similarity">
    <text evidence="1">Belongs to the iron-sulfur cluster assembly SufBD family.</text>
</comment>
<dbReference type="NCBIfam" id="TIGR01981">
    <property type="entry name" value="sufD"/>
    <property type="match status" value="1"/>
</dbReference>
<dbReference type="SUPFAM" id="SSF101960">
    <property type="entry name" value="Stabilizer of iron transporter SufD"/>
    <property type="match status" value="1"/>
</dbReference>
<evidence type="ECO:0000259" key="2">
    <source>
        <dbReference type="Pfam" id="PF01458"/>
    </source>
</evidence>
<dbReference type="InterPro" id="IPR000825">
    <property type="entry name" value="SUF_FeS_clus_asmbl_SufBD_core"/>
</dbReference>
<dbReference type="PANTHER" id="PTHR43575:SF1">
    <property type="entry name" value="PROTEIN ABCI7, CHLOROPLASTIC"/>
    <property type="match status" value="1"/>
</dbReference>
<gene>
    <name evidence="3" type="ORF">KB1_06930</name>
</gene>
<dbReference type="InterPro" id="IPR037284">
    <property type="entry name" value="SUF_FeS_clus_asmbl_SufBD_sf"/>
</dbReference>
<dbReference type="AlphaFoldDB" id="A0AAD1KMW4"/>
<dbReference type="EMBL" id="AP024747">
    <property type="protein sequence ID" value="BCY24703.1"/>
    <property type="molecule type" value="Genomic_DNA"/>
</dbReference>
<name>A0AAD1KMW4_9ACTN</name>
<reference evidence="3" key="1">
    <citation type="submission" date="2021-06" db="EMBL/GenBank/DDBJ databases">
        <title>Genome sequence of Cutibacterium modestum strain KB17-24694.</title>
        <authorList>
            <person name="Dekio I."/>
            <person name="Asahina A."/>
            <person name="Nishida M."/>
        </authorList>
    </citation>
    <scope>NUCLEOTIDE SEQUENCE</scope>
    <source>
        <strain evidence="3">KB17-24694</strain>
    </source>
</reference>
<protein>
    <submittedName>
        <fullName evidence="3">Fe-S cluster assembly protein SufD</fullName>
    </submittedName>
</protein>
<evidence type="ECO:0000256" key="1">
    <source>
        <dbReference type="ARBA" id="ARBA00043967"/>
    </source>
</evidence>
<dbReference type="GO" id="GO:0016226">
    <property type="term" value="P:iron-sulfur cluster assembly"/>
    <property type="evidence" value="ECO:0007669"/>
    <property type="project" value="InterPro"/>
</dbReference>
<dbReference type="InterPro" id="IPR055346">
    <property type="entry name" value="Fe-S_cluster_assembly_SufBD"/>
</dbReference>
<accession>A0AAD1KMW4</accession>